<comment type="caution">
    <text evidence="11">The sequence shown here is derived from an EMBL/GenBank/DDBJ whole genome shotgun (WGS) entry which is preliminary data.</text>
</comment>
<keyword evidence="5" id="KW-0732">Signal</keyword>
<keyword evidence="4" id="KW-0336">GPI-anchor</keyword>
<dbReference type="Proteomes" id="UP001603857">
    <property type="component" value="Unassembled WGS sequence"/>
</dbReference>
<dbReference type="Pfam" id="PF14368">
    <property type="entry name" value="LTP_2"/>
    <property type="match status" value="1"/>
</dbReference>
<keyword evidence="4" id="KW-0472">Membrane</keyword>
<reference evidence="11 12" key="1">
    <citation type="submission" date="2024-08" db="EMBL/GenBank/DDBJ databases">
        <title>Insights into the chromosomal genome structure of Flemingia macrophylla.</title>
        <authorList>
            <person name="Ding Y."/>
            <person name="Zhao Y."/>
            <person name="Bi W."/>
            <person name="Wu M."/>
            <person name="Zhao G."/>
            <person name="Gong Y."/>
            <person name="Li W."/>
            <person name="Zhang P."/>
        </authorList>
    </citation>
    <scope>NUCLEOTIDE SEQUENCE [LARGE SCALE GENOMIC DNA]</scope>
    <source>
        <strain evidence="11">DYQJB</strain>
        <tissue evidence="11">Leaf</tissue>
    </source>
</reference>
<feature type="domain" description="Bifunctional inhibitor/plant lipid transfer protein/seed storage helical" evidence="10">
    <location>
        <begin position="4"/>
        <end position="64"/>
    </location>
</feature>
<feature type="compositionally biased region" description="Polar residues" evidence="9">
    <location>
        <begin position="83"/>
        <end position="98"/>
    </location>
</feature>
<comment type="subcellular location">
    <subcellularLocation>
        <location evidence="1">Cell membrane</location>
        <topology evidence="1">Lipid-anchor</topology>
        <topology evidence="1">GPI-anchor</topology>
    </subcellularLocation>
</comment>
<keyword evidence="8" id="KW-0449">Lipoprotein</keyword>
<dbReference type="GO" id="GO:0098552">
    <property type="term" value="C:side of membrane"/>
    <property type="evidence" value="ECO:0007669"/>
    <property type="project" value="UniProtKB-KW"/>
</dbReference>
<organism evidence="11 12">
    <name type="scientific">Flemingia macrophylla</name>
    <dbReference type="NCBI Taxonomy" id="520843"/>
    <lineage>
        <taxon>Eukaryota</taxon>
        <taxon>Viridiplantae</taxon>
        <taxon>Streptophyta</taxon>
        <taxon>Embryophyta</taxon>
        <taxon>Tracheophyta</taxon>
        <taxon>Spermatophyta</taxon>
        <taxon>Magnoliopsida</taxon>
        <taxon>eudicotyledons</taxon>
        <taxon>Gunneridae</taxon>
        <taxon>Pentapetalae</taxon>
        <taxon>rosids</taxon>
        <taxon>fabids</taxon>
        <taxon>Fabales</taxon>
        <taxon>Fabaceae</taxon>
        <taxon>Papilionoideae</taxon>
        <taxon>50 kb inversion clade</taxon>
        <taxon>NPAAA clade</taxon>
        <taxon>indigoferoid/millettioid clade</taxon>
        <taxon>Phaseoleae</taxon>
        <taxon>Flemingia</taxon>
    </lineage>
</organism>
<sequence>MGGDAKAPTADCCSALKQAIKTNKKCVCLVLKHRDDPDLRLIINISITVGLPSICKVPDNISECPVILHLDPKSPEARAFNQMDQNSKGASISPSPTFGTAEESFRNGKKQGADETVTAENGASNVGIKGFFQSFVAVLLIWLS</sequence>
<name>A0ABD1MFX8_9FABA</name>
<dbReference type="SUPFAM" id="SSF47699">
    <property type="entry name" value="Bifunctional inhibitor/lipid-transfer protein/seed storage 2S albumin"/>
    <property type="match status" value="1"/>
</dbReference>
<dbReference type="Gene3D" id="1.10.110.10">
    <property type="entry name" value="Plant lipid-transfer and hydrophobic proteins"/>
    <property type="match status" value="1"/>
</dbReference>
<dbReference type="AlphaFoldDB" id="A0ABD1MFX8"/>
<dbReference type="EMBL" id="JBGMDY010000005">
    <property type="protein sequence ID" value="KAL2334686.1"/>
    <property type="molecule type" value="Genomic_DNA"/>
</dbReference>
<evidence type="ECO:0000256" key="2">
    <source>
        <dbReference type="ARBA" id="ARBA00009748"/>
    </source>
</evidence>
<keyword evidence="3" id="KW-1003">Cell membrane</keyword>
<evidence type="ECO:0000256" key="3">
    <source>
        <dbReference type="ARBA" id="ARBA00022475"/>
    </source>
</evidence>
<dbReference type="GO" id="GO:0005886">
    <property type="term" value="C:plasma membrane"/>
    <property type="evidence" value="ECO:0007669"/>
    <property type="project" value="UniProtKB-SubCell"/>
</dbReference>
<evidence type="ECO:0000256" key="9">
    <source>
        <dbReference type="SAM" id="MobiDB-lite"/>
    </source>
</evidence>
<protein>
    <recommendedName>
        <fullName evidence="10">Bifunctional inhibitor/plant lipid transfer protein/seed storage helical domain-containing protein</fullName>
    </recommendedName>
</protein>
<accession>A0ABD1MFX8</accession>
<evidence type="ECO:0000313" key="11">
    <source>
        <dbReference type="EMBL" id="KAL2334686.1"/>
    </source>
</evidence>
<dbReference type="InterPro" id="IPR016140">
    <property type="entry name" value="Bifunc_inhib/LTP/seed_store"/>
</dbReference>
<evidence type="ECO:0000259" key="10">
    <source>
        <dbReference type="Pfam" id="PF14368"/>
    </source>
</evidence>
<evidence type="ECO:0000256" key="4">
    <source>
        <dbReference type="ARBA" id="ARBA00022622"/>
    </source>
</evidence>
<keyword evidence="12" id="KW-1185">Reference proteome</keyword>
<dbReference type="CDD" id="cd00010">
    <property type="entry name" value="AAI_LTSS"/>
    <property type="match status" value="1"/>
</dbReference>
<evidence type="ECO:0000256" key="8">
    <source>
        <dbReference type="ARBA" id="ARBA00023288"/>
    </source>
</evidence>
<evidence type="ECO:0000256" key="1">
    <source>
        <dbReference type="ARBA" id="ARBA00004609"/>
    </source>
</evidence>
<evidence type="ECO:0000256" key="6">
    <source>
        <dbReference type="ARBA" id="ARBA00023157"/>
    </source>
</evidence>
<keyword evidence="6" id="KW-1015">Disulfide bond</keyword>
<gene>
    <name evidence="11" type="ORF">Fmac_015899</name>
</gene>
<evidence type="ECO:0000313" key="12">
    <source>
        <dbReference type="Proteomes" id="UP001603857"/>
    </source>
</evidence>
<keyword evidence="7" id="KW-0325">Glycoprotein</keyword>
<dbReference type="InterPro" id="IPR036312">
    <property type="entry name" value="Bifun_inhib/LTP/seed_sf"/>
</dbReference>
<dbReference type="PANTHER" id="PTHR33044">
    <property type="entry name" value="BIFUNCTIONAL INHIBITOR/LIPID-TRANSFER PROTEIN/SEED STORAGE 2S ALBUMIN SUPERFAMILY PROTEIN-RELATED"/>
    <property type="match status" value="1"/>
</dbReference>
<evidence type="ECO:0000256" key="5">
    <source>
        <dbReference type="ARBA" id="ARBA00022729"/>
    </source>
</evidence>
<dbReference type="InterPro" id="IPR043325">
    <property type="entry name" value="LTSS"/>
</dbReference>
<feature type="region of interest" description="Disordered" evidence="9">
    <location>
        <begin position="83"/>
        <end position="116"/>
    </location>
</feature>
<proteinExistence type="inferred from homology"/>
<evidence type="ECO:0000256" key="7">
    <source>
        <dbReference type="ARBA" id="ARBA00023180"/>
    </source>
</evidence>
<comment type="similarity">
    <text evidence="2">Belongs to the plant LTP family.</text>
</comment>